<dbReference type="Proteomes" id="UP000016932">
    <property type="component" value="Unassembled WGS sequence"/>
</dbReference>
<dbReference type="KEGG" id="pfj:MYCFIDRAFT_78905"/>
<reference evidence="1 2" key="1">
    <citation type="journal article" date="2012" name="PLoS Pathog.">
        <title>Diverse lifestyles and strategies of plant pathogenesis encoded in the genomes of eighteen Dothideomycetes fungi.</title>
        <authorList>
            <person name="Ohm R.A."/>
            <person name="Feau N."/>
            <person name="Henrissat B."/>
            <person name="Schoch C.L."/>
            <person name="Horwitz B.A."/>
            <person name="Barry K.W."/>
            <person name="Condon B.J."/>
            <person name="Copeland A.C."/>
            <person name="Dhillon B."/>
            <person name="Glaser F."/>
            <person name="Hesse C.N."/>
            <person name="Kosti I."/>
            <person name="LaButti K."/>
            <person name="Lindquist E.A."/>
            <person name="Lucas S."/>
            <person name="Salamov A.A."/>
            <person name="Bradshaw R.E."/>
            <person name="Ciuffetti L."/>
            <person name="Hamelin R.C."/>
            <person name="Kema G.H.J."/>
            <person name="Lawrence C."/>
            <person name="Scott J.A."/>
            <person name="Spatafora J.W."/>
            <person name="Turgeon B.G."/>
            <person name="de Wit P.J.G.M."/>
            <person name="Zhong S."/>
            <person name="Goodwin S.B."/>
            <person name="Grigoriev I.V."/>
        </authorList>
    </citation>
    <scope>NUCLEOTIDE SEQUENCE [LARGE SCALE GENOMIC DNA]</scope>
    <source>
        <strain evidence="1 2">CIRAD86</strain>
    </source>
</reference>
<dbReference type="GeneID" id="19341527"/>
<organism evidence="1 2">
    <name type="scientific">Pseudocercospora fijiensis (strain CIRAD86)</name>
    <name type="common">Black leaf streak disease fungus</name>
    <name type="synonym">Mycosphaerella fijiensis</name>
    <dbReference type="NCBI Taxonomy" id="383855"/>
    <lineage>
        <taxon>Eukaryota</taxon>
        <taxon>Fungi</taxon>
        <taxon>Dikarya</taxon>
        <taxon>Ascomycota</taxon>
        <taxon>Pezizomycotina</taxon>
        <taxon>Dothideomycetes</taxon>
        <taxon>Dothideomycetidae</taxon>
        <taxon>Mycosphaerellales</taxon>
        <taxon>Mycosphaerellaceae</taxon>
        <taxon>Pseudocercospora</taxon>
    </lineage>
</organism>
<evidence type="ECO:0000313" key="1">
    <source>
        <dbReference type="EMBL" id="EME81635.1"/>
    </source>
</evidence>
<dbReference type="HOGENOM" id="CLU_497068_0_0_1"/>
<dbReference type="eggNOG" id="ENOG502SPQX">
    <property type="taxonomic scope" value="Eukaryota"/>
</dbReference>
<dbReference type="STRING" id="383855.M2YV87"/>
<accession>M2YV87</accession>
<name>M2YV87_PSEFD</name>
<sequence>MYVRQVGGSYNTTATSISPQIPASISTTATPTPIDAGITTDDLSGGVAAYTPRTEQTNSALVEPAFMPGGTADDDDVQAVTELQPSPDEIQVSTAPDLASIIQQATPSPSAQDIQELDEQPVGTTSAVVVDIIASVIGIVPQESDVQRDATRVDAATQAQQQGQFTPAPAVIPVGESAVTANDASERREHNLSIAPAATAVVINGNTSPIEQPQQQTAAPQITVGDTVVTAGGSSYFVVGSQTLTPGGAEITVDGNTLSLAPSADVVVINGITSEIQQLQAQQTPAPQITIVGSIITADSVSAFVVGSQTLAPGGPAIVVDGMTLSLAPLGSALVADGQSSNIAVPVGAPVTIAGEAATPIASDAFVLPNGETLSVGATAVVLDGATLSLAPDGNVVINGVTSSLPATGSTIMSGTDERGALILHGTILLAGSSVAISGTTYSLPSTGGAIFINDQSTSLPAASPGSPITLGDGVVATPTVLPELVIGGQTLVEGGSAITISGTTYSASGTQVVVVGSGRTIIEDVEDLMTASEMPSQCGIKHGKSSC</sequence>
<dbReference type="OrthoDB" id="3642826at2759"/>
<protein>
    <submittedName>
        <fullName evidence="1">Uncharacterized protein</fullName>
    </submittedName>
</protein>
<gene>
    <name evidence="1" type="ORF">MYCFIDRAFT_78905</name>
</gene>
<dbReference type="AlphaFoldDB" id="M2YV87"/>
<dbReference type="EMBL" id="KB446559">
    <property type="protein sequence ID" value="EME81635.1"/>
    <property type="molecule type" value="Genomic_DNA"/>
</dbReference>
<evidence type="ECO:0000313" key="2">
    <source>
        <dbReference type="Proteomes" id="UP000016932"/>
    </source>
</evidence>
<dbReference type="VEuPathDB" id="FungiDB:MYCFIDRAFT_78905"/>
<keyword evidence="2" id="KW-1185">Reference proteome</keyword>
<dbReference type="RefSeq" id="XP_007927190.1">
    <property type="nucleotide sequence ID" value="XM_007928999.1"/>
</dbReference>
<proteinExistence type="predicted"/>